<feature type="compositionally biased region" description="Acidic residues" evidence="1">
    <location>
        <begin position="33"/>
        <end position="45"/>
    </location>
</feature>
<dbReference type="STRING" id="52904.ENSSMAP00000005949"/>
<accession>A0A2U9CZG1</accession>
<feature type="region of interest" description="Disordered" evidence="1">
    <location>
        <begin position="99"/>
        <end position="162"/>
    </location>
</feature>
<feature type="compositionally biased region" description="Basic and acidic residues" evidence="1">
    <location>
        <begin position="233"/>
        <end position="244"/>
    </location>
</feature>
<sequence>MSVFDLFRGFFGVTPGGHYRGRRDPFFDAMTHDEDDDEEEEEDGFYYDGHRGDQQPDPSDGAWRFGFSLGPDGFRAQEPPVFGQVLREMEEIFSLMGRWDGQPESGHLGVPSITPSPPSQDRVEKGGGGGSNGNTLRDFMFKTPDRDPGGPQPGLAGEPRYESRQFSKFHELWRQGLEKTRAEEHKGDRDLDSAVSSGGLDRILTPPAGETQKSQPKIRSFFQSVTVSKVVKPDGTVEERRTVRDGQGNEETTVTRSGGPGTLEGPDDPTTPVLPDAKRRRLVLRRKSRTPPEPSNGCEDTSGFLSILYSIGSKPLKIWDKKVRNGHIKRITDKDIHSLVLEVEGTNISTTYITCPADPRKTLSIKLPFLVMIVKNLKKYFTFEVQVIDGKKVRRRFRASNYQSTTRVKPFICTMPMRLDDGWNQIQFNLSDFTRRAYGTNYVETLRVQIHANCRIRRVYFSDRLYSEDELPAEFKLYLPVQNQKAKQ</sequence>
<dbReference type="Pfam" id="PF05018">
    <property type="entry name" value="CFA20_dom"/>
    <property type="match status" value="1"/>
</dbReference>
<feature type="region of interest" description="Disordered" evidence="1">
    <location>
        <begin position="31"/>
        <end position="62"/>
    </location>
</feature>
<protein>
    <submittedName>
        <fullName evidence="3">Cilia-and flagella-associated protein 20</fullName>
    </submittedName>
</protein>
<feature type="compositionally biased region" description="Basic and acidic residues" evidence="1">
    <location>
        <begin position="139"/>
        <end position="148"/>
    </location>
</feature>
<feature type="domain" description="CFA20" evidence="2">
    <location>
        <begin position="302"/>
        <end position="478"/>
    </location>
</feature>
<feature type="region of interest" description="Disordered" evidence="1">
    <location>
        <begin position="233"/>
        <end position="279"/>
    </location>
</feature>
<dbReference type="Proteomes" id="UP000246464">
    <property type="component" value="Chromosome 22"/>
</dbReference>
<reference evidence="3 4" key="1">
    <citation type="submission" date="2017-12" db="EMBL/GenBank/DDBJ databases">
        <title>Integrating genomic resources of turbot (Scophthalmus maximus) in depth evaluation of genetic and physical mapping variation across individuals.</title>
        <authorList>
            <person name="Martinez P."/>
        </authorList>
    </citation>
    <scope>NUCLEOTIDE SEQUENCE [LARGE SCALE GENOMIC DNA]</scope>
</reference>
<organism evidence="3 4">
    <name type="scientific">Scophthalmus maximus</name>
    <name type="common">Turbot</name>
    <name type="synonym">Psetta maxima</name>
    <dbReference type="NCBI Taxonomy" id="52904"/>
    <lineage>
        <taxon>Eukaryota</taxon>
        <taxon>Metazoa</taxon>
        <taxon>Chordata</taxon>
        <taxon>Craniata</taxon>
        <taxon>Vertebrata</taxon>
        <taxon>Euteleostomi</taxon>
        <taxon>Actinopterygii</taxon>
        <taxon>Neopterygii</taxon>
        <taxon>Teleostei</taxon>
        <taxon>Neoteleostei</taxon>
        <taxon>Acanthomorphata</taxon>
        <taxon>Carangaria</taxon>
        <taxon>Pleuronectiformes</taxon>
        <taxon>Pleuronectoidei</taxon>
        <taxon>Scophthalmidae</taxon>
        <taxon>Scophthalmus</taxon>
    </lineage>
</organism>
<dbReference type="InterPro" id="IPR040441">
    <property type="entry name" value="CFA20/CFAP20DC"/>
</dbReference>
<name>A0A2U9CZG1_SCOMX</name>
<feature type="compositionally biased region" description="Basic and acidic residues" evidence="1">
    <location>
        <begin position="175"/>
        <end position="192"/>
    </location>
</feature>
<keyword evidence="3" id="KW-0282">Flagellum</keyword>
<evidence type="ECO:0000313" key="4">
    <source>
        <dbReference type="Proteomes" id="UP000246464"/>
    </source>
</evidence>
<evidence type="ECO:0000259" key="2">
    <source>
        <dbReference type="Pfam" id="PF05018"/>
    </source>
</evidence>
<dbReference type="InterPro" id="IPR007714">
    <property type="entry name" value="CFA20_dom"/>
</dbReference>
<keyword evidence="3" id="KW-0966">Cell projection</keyword>
<proteinExistence type="predicted"/>
<dbReference type="AlphaFoldDB" id="A0A2U9CZG1"/>
<evidence type="ECO:0000256" key="1">
    <source>
        <dbReference type="SAM" id="MobiDB-lite"/>
    </source>
</evidence>
<dbReference type="PANTHER" id="PTHR12458">
    <property type="entry name" value="ORF PROTEIN"/>
    <property type="match status" value="1"/>
</dbReference>
<dbReference type="EMBL" id="CP026264">
    <property type="protein sequence ID" value="AWP21523.1"/>
    <property type="molecule type" value="Genomic_DNA"/>
</dbReference>
<evidence type="ECO:0000313" key="3">
    <source>
        <dbReference type="EMBL" id="AWP21523.1"/>
    </source>
</evidence>
<keyword evidence="3" id="KW-0969">Cilium</keyword>
<keyword evidence="4" id="KW-1185">Reference proteome</keyword>
<gene>
    <name evidence="3" type="ORF">SMAX5B_015665</name>
</gene>
<feature type="region of interest" description="Disordered" evidence="1">
    <location>
        <begin position="175"/>
        <end position="217"/>
    </location>
</feature>